<feature type="transmembrane region" description="Helical" evidence="14">
    <location>
        <begin position="281"/>
        <end position="300"/>
    </location>
</feature>
<feature type="transmembrane region" description="Helical" evidence="14">
    <location>
        <begin position="205"/>
        <end position="226"/>
    </location>
</feature>
<evidence type="ECO:0000256" key="9">
    <source>
        <dbReference type="ARBA" id="ARBA00023157"/>
    </source>
</evidence>
<keyword evidence="8 14" id="KW-0472">Membrane</keyword>
<comment type="similarity">
    <text evidence="13">Belongs to the G-protein coupled receptor 1 family.</text>
</comment>
<feature type="transmembrane region" description="Helical" evidence="14">
    <location>
        <begin position="31"/>
        <end position="53"/>
    </location>
</feature>
<dbReference type="PROSITE" id="PS50262">
    <property type="entry name" value="G_PROTEIN_RECEP_F1_2"/>
    <property type="match status" value="1"/>
</dbReference>
<evidence type="ECO:0000256" key="8">
    <source>
        <dbReference type="ARBA" id="ARBA00023136"/>
    </source>
</evidence>
<keyword evidence="10 13" id="KW-0675">Receptor</keyword>
<evidence type="ECO:0000313" key="17">
    <source>
        <dbReference type="Proteomes" id="UP000261520"/>
    </source>
</evidence>
<dbReference type="PANTHER" id="PTHR26451:SF854">
    <property type="entry name" value="ODORANT RECEPTOR-RELATED"/>
    <property type="match status" value="1"/>
</dbReference>
<evidence type="ECO:0000256" key="4">
    <source>
        <dbReference type="ARBA" id="ARBA00022692"/>
    </source>
</evidence>
<dbReference type="InterPro" id="IPR000276">
    <property type="entry name" value="GPCR_Rhodpsn"/>
</dbReference>
<dbReference type="InterPro" id="IPR052921">
    <property type="entry name" value="GPCR1_Superfamily_Member"/>
</dbReference>
<evidence type="ECO:0000256" key="5">
    <source>
        <dbReference type="ARBA" id="ARBA00022725"/>
    </source>
</evidence>
<name>A0A3B4A5K0_9GOBI</name>
<keyword evidence="9" id="KW-1015">Disulfide bond</keyword>
<feature type="transmembrane region" description="Helical" evidence="14">
    <location>
        <begin position="104"/>
        <end position="126"/>
    </location>
</feature>
<evidence type="ECO:0000256" key="11">
    <source>
        <dbReference type="ARBA" id="ARBA00023180"/>
    </source>
</evidence>
<dbReference type="Gene3D" id="1.20.1070.10">
    <property type="entry name" value="Rhodopsin 7-helix transmembrane proteins"/>
    <property type="match status" value="1"/>
</dbReference>
<dbReference type="Proteomes" id="UP000261520">
    <property type="component" value="Unplaced"/>
</dbReference>
<organism evidence="16 17">
    <name type="scientific">Periophthalmus magnuspinnatus</name>
    <dbReference type="NCBI Taxonomy" id="409849"/>
    <lineage>
        <taxon>Eukaryota</taxon>
        <taxon>Metazoa</taxon>
        <taxon>Chordata</taxon>
        <taxon>Craniata</taxon>
        <taxon>Vertebrata</taxon>
        <taxon>Euteleostomi</taxon>
        <taxon>Actinopterygii</taxon>
        <taxon>Neopterygii</taxon>
        <taxon>Teleostei</taxon>
        <taxon>Neoteleostei</taxon>
        <taxon>Acanthomorphata</taxon>
        <taxon>Gobiaria</taxon>
        <taxon>Gobiiformes</taxon>
        <taxon>Gobioidei</taxon>
        <taxon>Gobiidae</taxon>
        <taxon>Oxudercinae</taxon>
        <taxon>Periophthalmus</taxon>
    </lineage>
</organism>
<feature type="transmembrane region" description="Helical" evidence="14">
    <location>
        <begin position="247"/>
        <end position="269"/>
    </location>
</feature>
<evidence type="ECO:0000256" key="7">
    <source>
        <dbReference type="ARBA" id="ARBA00023040"/>
    </source>
</evidence>
<dbReference type="Pfam" id="PF13853">
    <property type="entry name" value="7tm_4"/>
    <property type="match status" value="1"/>
</dbReference>
<dbReference type="AlphaFoldDB" id="A0A3B4A5K0"/>
<dbReference type="InterPro" id="IPR000725">
    <property type="entry name" value="Olfact_rcpt"/>
</dbReference>
<feature type="transmembrane region" description="Helical" evidence="14">
    <location>
        <begin position="65"/>
        <end position="92"/>
    </location>
</feature>
<dbReference type="STRING" id="409849.ENSPMGP00000012342"/>
<dbReference type="PRINTS" id="PR00245">
    <property type="entry name" value="OLFACTORYR"/>
</dbReference>
<dbReference type="Ensembl" id="ENSPMGT00000013171.1">
    <property type="protein sequence ID" value="ENSPMGP00000012342.1"/>
    <property type="gene ID" value="ENSPMGG00000010190.1"/>
</dbReference>
<dbReference type="SUPFAM" id="SSF81321">
    <property type="entry name" value="Family A G protein-coupled receptor-like"/>
    <property type="match status" value="1"/>
</dbReference>
<feature type="domain" description="G-protein coupled receptors family 1 profile" evidence="15">
    <location>
        <begin position="47"/>
        <end position="298"/>
    </location>
</feature>
<dbReference type="PANTHER" id="PTHR26451">
    <property type="entry name" value="G_PROTEIN_RECEP_F1_2 DOMAIN-CONTAINING PROTEIN"/>
    <property type="match status" value="1"/>
</dbReference>
<dbReference type="GO" id="GO:0005886">
    <property type="term" value="C:plasma membrane"/>
    <property type="evidence" value="ECO:0007669"/>
    <property type="project" value="UniProtKB-SubCell"/>
</dbReference>
<evidence type="ECO:0000256" key="2">
    <source>
        <dbReference type="ARBA" id="ARBA00022475"/>
    </source>
</evidence>
<evidence type="ECO:0000256" key="12">
    <source>
        <dbReference type="ARBA" id="ARBA00023224"/>
    </source>
</evidence>
<keyword evidence="6 14" id="KW-1133">Transmembrane helix</keyword>
<keyword evidence="7 13" id="KW-0297">G-protein coupled receptor</keyword>
<dbReference type="InterPro" id="IPR017452">
    <property type="entry name" value="GPCR_Rhodpsn_7TM"/>
</dbReference>
<keyword evidence="2 14" id="KW-1003">Cell membrane</keyword>
<dbReference type="PROSITE" id="PS00237">
    <property type="entry name" value="G_PROTEIN_RECEP_F1_1"/>
    <property type="match status" value="1"/>
</dbReference>
<evidence type="ECO:0000256" key="1">
    <source>
        <dbReference type="ARBA" id="ARBA00004651"/>
    </source>
</evidence>
<keyword evidence="12 13" id="KW-0807">Transducer</keyword>
<comment type="subcellular location">
    <subcellularLocation>
        <location evidence="1 14">Cell membrane</location>
        <topology evidence="1 14">Multi-pass membrane protein</topology>
    </subcellularLocation>
</comment>
<dbReference type="PRINTS" id="PR00237">
    <property type="entry name" value="GPCRRHODOPSN"/>
</dbReference>
<proteinExistence type="inferred from homology"/>
<sequence>SSSSVVMSENTSLDNFLTLEELGLHSSSAQYPAFIFAILMYTLILIFNSMVLLSIVTSKTLHKPMFLLLCNLPISDMVGASAFFPHLVFGIITKNRIISYNSCMFQGFLIHFYGTANLLTLSAMAYDRYIAICSPLRYNSIMTMQTLVKLIIMIWFTNVGIIGTLFALHVRLKICRTKIVDLYCNNPSLLKLACFSSNTMLINYYGVFNIVLLQGGTLLVIMYTYMQILRLCIMSKQTEVRSKAAQTCSSHLVSFLVLQINTVIALSAHRLTNASSFLRRSMGVSVVIFPPFLDPIIYGLSSREIKTAFFGLLKRNRK</sequence>
<dbReference type="FunFam" id="1.20.1070.10:FF:000024">
    <property type="entry name" value="Olfactory receptor"/>
    <property type="match status" value="1"/>
</dbReference>
<keyword evidence="4 13" id="KW-0812">Transmembrane</keyword>
<evidence type="ECO:0000256" key="3">
    <source>
        <dbReference type="ARBA" id="ARBA00022606"/>
    </source>
</evidence>
<evidence type="ECO:0000256" key="14">
    <source>
        <dbReference type="RuleBase" id="RU363047"/>
    </source>
</evidence>
<evidence type="ECO:0000313" key="16">
    <source>
        <dbReference type="Ensembl" id="ENSPMGP00000012342.1"/>
    </source>
</evidence>
<reference evidence="16" key="1">
    <citation type="submission" date="2025-08" db="UniProtKB">
        <authorList>
            <consortium name="Ensembl"/>
        </authorList>
    </citation>
    <scope>IDENTIFICATION</scope>
</reference>
<evidence type="ECO:0000256" key="6">
    <source>
        <dbReference type="ARBA" id="ARBA00022989"/>
    </source>
</evidence>
<protein>
    <recommendedName>
        <fullName evidence="14">Olfactory receptor</fullName>
    </recommendedName>
</protein>
<keyword evidence="17" id="KW-1185">Reference proteome</keyword>
<dbReference type="GO" id="GO:0004930">
    <property type="term" value="F:G protein-coupled receptor activity"/>
    <property type="evidence" value="ECO:0007669"/>
    <property type="project" value="UniProtKB-KW"/>
</dbReference>
<dbReference type="GO" id="GO:0005549">
    <property type="term" value="F:odorant binding"/>
    <property type="evidence" value="ECO:0007669"/>
    <property type="project" value="TreeGrafter"/>
</dbReference>
<evidence type="ECO:0000256" key="13">
    <source>
        <dbReference type="RuleBase" id="RU000688"/>
    </source>
</evidence>
<feature type="transmembrane region" description="Helical" evidence="14">
    <location>
        <begin position="147"/>
        <end position="168"/>
    </location>
</feature>
<accession>A0A3B4A5K0</accession>
<keyword evidence="11" id="KW-0325">Glycoprotein</keyword>
<evidence type="ECO:0000259" key="15">
    <source>
        <dbReference type="PROSITE" id="PS50262"/>
    </source>
</evidence>
<reference evidence="16" key="2">
    <citation type="submission" date="2025-09" db="UniProtKB">
        <authorList>
            <consortium name="Ensembl"/>
        </authorList>
    </citation>
    <scope>IDENTIFICATION</scope>
</reference>
<dbReference type="GO" id="GO:0004984">
    <property type="term" value="F:olfactory receptor activity"/>
    <property type="evidence" value="ECO:0007669"/>
    <property type="project" value="InterPro"/>
</dbReference>
<evidence type="ECO:0000256" key="10">
    <source>
        <dbReference type="ARBA" id="ARBA00023170"/>
    </source>
</evidence>
<keyword evidence="3 14" id="KW-0716">Sensory transduction</keyword>
<keyword evidence="5 14" id="KW-0552">Olfaction</keyword>